<dbReference type="InterPro" id="IPR019206">
    <property type="entry name" value="DUF2085_TM"/>
</dbReference>
<dbReference type="EMBL" id="RAPO01000001">
    <property type="protein sequence ID" value="RKD98253.1"/>
    <property type="molecule type" value="Genomic_DNA"/>
</dbReference>
<sequence length="144" mass="15496">MKIDPAELRAGLAETRRFVLSHHLPSEYHRCYSPSIGDRRVHVCARCLGVYPGIAMGVLTALFLLNDVPLALVALLPLPALCDWALTTFRPARGSNVIRTATGTLLGCGYGLGVALFLLEHELAVLGIGAVYAVIAGFLLTRAW</sequence>
<feature type="transmembrane region" description="Helical" evidence="1">
    <location>
        <begin position="123"/>
        <end position="141"/>
    </location>
</feature>
<dbReference type="Pfam" id="PF09858">
    <property type="entry name" value="DUF2085"/>
    <property type="match status" value="1"/>
</dbReference>
<comment type="caution">
    <text evidence="2">The sequence shown here is derived from an EMBL/GenBank/DDBJ whole genome shotgun (WGS) entry which is preliminary data.</text>
</comment>
<keyword evidence="3" id="KW-1185">Reference proteome</keyword>
<dbReference type="RefSeq" id="WP_120243697.1">
    <property type="nucleotide sequence ID" value="NZ_RAPO01000001.1"/>
</dbReference>
<evidence type="ECO:0000256" key="1">
    <source>
        <dbReference type="SAM" id="Phobius"/>
    </source>
</evidence>
<dbReference type="AlphaFoldDB" id="A0A419WRY7"/>
<keyword evidence="1" id="KW-0472">Membrane</keyword>
<evidence type="ECO:0000313" key="2">
    <source>
        <dbReference type="EMBL" id="RKD98253.1"/>
    </source>
</evidence>
<feature type="transmembrane region" description="Helical" evidence="1">
    <location>
        <begin position="96"/>
        <end position="117"/>
    </location>
</feature>
<feature type="transmembrane region" description="Helical" evidence="1">
    <location>
        <begin position="43"/>
        <end position="64"/>
    </location>
</feature>
<organism evidence="2 3">
    <name type="scientific">Halopiger aswanensis</name>
    <dbReference type="NCBI Taxonomy" id="148449"/>
    <lineage>
        <taxon>Archaea</taxon>
        <taxon>Methanobacteriati</taxon>
        <taxon>Methanobacteriota</taxon>
        <taxon>Stenosarchaea group</taxon>
        <taxon>Halobacteria</taxon>
        <taxon>Halobacteriales</taxon>
        <taxon>Natrialbaceae</taxon>
        <taxon>Halopiger</taxon>
    </lineage>
</organism>
<protein>
    <submittedName>
        <fullName evidence="2">Putative membrane protein</fullName>
    </submittedName>
</protein>
<proteinExistence type="predicted"/>
<reference evidence="2 3" key="1">
    <citation type="submission" date="2018-09" db="EMBL/GenBank/DDBJ databases">
        <title>Genomic Encyclopedia of Archaeal and Bacterial Type Strains, Phase II (KMG-II): from individual species to whole genera.</title>
        <authorList>
            <person name="Goeker M."/>
        </authorList>
    </citation>
    <scope>NUCLEOTIDE SEQUENCE [LARGE SCALE GENOMIC DNA]</scope>
    <source>
        <strain evidence="2 3">DSM 13151</strain>
    </source>
</reference>
<name>A0A419WRY7_9EURY</name>
<keyword evidence="1" id="KW-1133">Transmembrane helix</keyword>
<keyword evidence="1" id="KW-0812">Transmembrane</keyword>
<dbReference type="Proteomes" id="UP000283805">
    <property type="component" value="Unassembled WGS sequence"/>
</dbReference>
<accession>A0A419WRY7</accession>
<evidence type="ECO:0000313" key="3">
    <source>
        <dbReference type="Proteomes" id="UP000283805"/>
    </source>
</evidence>
<dbReference type="OrthoDB" id="65798at2157"/>
<gene>
    <name evidence="2" type="ORF">ATJ93_1258</name>
</gene>
<feature type="transmembrane region" description="Helical" evidence="1">
    <location>
        <begin position="70"/>
        <end position="89"/>
    </location>
</feature>